<gene>
    <name evidence="2" type="ORF">RUM43_004941</name>
</gene>
<organism evidence="2 3">
    <name type="scientific">Polyplax serrata</name>
    <name type="common">Common mouse louse</name>
    <dbReference type="NCBI Taxonomy" id="468196"/>
    <lineage>
        <taxon>Eukaryota</taxon>
        <taxon>Metazoa</taxon>
        <taxon>Ecdysozoa</taxon>
        <taxon>Arthropoda</taxon>
        <taxon>Hexapoda</taxon>
        <taxon>Insecta</taxon>
        <taxon>Pterygota</taxon>
        <taxon>Neoptera</taxon>
        <taxon>Paraneoptera</taxon>
        <taxon>Psocodea</taxon>
        <taxon>Troctomorpha</taxon>
        <taxon>Phthiraptera</taxon>
        <taxon>Anoplura</taxon>
        <taxon>Polyplacidae</taxon>
        <taxon>Polyplax</taxon>
    </lineage>
</organism>
<dbReference type="Proteomes" id="UP001372834">
    <property type="component" value="Unassembled WGS sequence"/>
</dbReference>
<evidence type="ECO:0000313" key="3">
    <source>
        <dbReference type="Proteomes" id="UP001372834"/>
    </source>
</evidence>
<sequence>MNFVLATLVVSATSSPINVTSTCRHFAVPPGTYGHISSENCDNFNLTVTQSDKICPLLFPSEGKNCFREEAQTAAELRQKCLVCWAGESKTFQGEEKTKGRAEYDEDDEAQEEEEEEMELPLGCHLPANFLFINS</sequence>
<feature type="region of interest" description="Disordered" evidence="1">
    <location>
        <begin position="91"/>
        <end position="119"/>
    </location>
</feature>
<comment type="caution">
    <text evidence="2">The sequence shown here is derived from an EMBL/GenBank/DDBJ whole genome shotgun (WGS) entry which is preliminary data.</text>
</comment>
<dbReference type="EMBL" id="JAWJWE010000002">
    <property type="protein sequence ID" value="KAK6643436.1"/>
    <property type="molecule type" value="Genomic_DNA"/>
</dbReference>
<accession>A0AAN8XP10</accession>
<feature type="compositionally biased region" description="Acidic residues" evidence="1">
    <location>
        <begin position="104"/>
        <end position="119"/>
    </location>
</feature>
<feature type="compositionally biased region" description="Basic and acidic residues" evidence="1">
    <location>
        <begin position="93"/>
        <end position="103"/>
    </location>
</feature>
<name>A0AAN8XP10_POLSC</name>
<dbReference type="AlphaFoldDB" id="A0AAN8XP10"/>
<evidence type="ECO:0000313" key="2">
    <source>
        <dbReference type="EMBL" id="KAK6643436.1"/>
    </source>
</evidence>
<protein>
    <submittedName>
        <fullName evidence="2">Uncharacterized protein</fullName>
    </submittedName>
</protein>
<reference evidence="2 3" key="1">
    <citation type="submission" date="2023-10" db="EMBL/GenBank/DDBJ databases">
        <title>Genomes of two closely related lineages of the louse Polyplax serrata with different host specificities.</title>
        <authorList>
            <person name="Martinu J."/>
            <person name="Tarabai H."/>
            <person name="Stefka J."/>
            <person name="Hypsa V."/>
        </authorList>
    </citation>
    <scope>NUCLEOTIDE SEQUENCE [LARGE SCALE GENOMIC DNA]</scope>
    <source>
        <strain evidence="2">HR10_N</strain>
    </source>
</reference>
<evidence type="ECO:0000256" key="1">
    <source>
        <dbReference type="SAM" id="MobiDB-lite"/>
    </source>
</evidence>
<proteinExistence type="predicted"/>